<evidence type="ECO:0000313" key="1">
    <source>
        <dbReference type="EMBL" id="MPC08733.1"/>
    </source>
</evidence>
<comment type="caution">
    <text evidence="1">The sequence shown here is derived from an EMBL/GenBank/DDBJ whole genome shotgun (WGS) entry which is preliminary data.</text>
</comment>
<protein>
    <submittedName>
        <fullName evidence="1">Uncharacterized protein</fullName>
    </submittedName>
</protein>
<dbReference type="EMBL" id="VSRR010000042">
    <property type="protein sequence ID" value="MPC08733.1"/>
    <property type="molecule type" value="Genomic_DNA"/>
</dbReference>
<organism evidence="1 2">
    <name type="scientific">Portunus trituberculatus</name>
    <name type="common">Swimming crab</name>
    <name type="synonym">Neptunus trituberculatus</name>
    <dbReference type="NCBI Taxonomy" id="210409"/>
    <lineage>
        <taxon>Eukaryota</taxon>
        <taxon>Metazoa</taxon>
        <taxon>Ecdysozoa</taxon>
        <taxon>Arthropoda</taxon>
        <taxon>Crustacea</taxon>
        <taxon>Multicrustacea</taxon>
        <taxon>Malacostraca</taxon>
        <taxon>Eumalacostraca</taxon>
        <taxon>Eucarida</taxon>
        <taxon>Decapoda</taxon>
        <taxon>Pleocyemata</taxon>
        <taxon>Brachyura</taxon>
        <taxon>Eubrachyura</taxon>
        <taxon>Portunoidea</taxon>
        <taxon>Portunidae</taxon>
        <taxon>Portuninae</taxon>
        <taxon>Portunus</taxon>
    </lineage>
</organism>
<reference evidence="1 2" key="1">
    <citation type="submission" date="2019-05" db="EMBL/GenBank/DDBJ databases">
        <title>Another draft genome of Portunus trituberculatus and its Hox gene families provides insights of decapod evolution.</title>
        <authorList>
            <person name="Jeong J.-H."/>
            <person name="Song I."/>
            <person name="Kim S."/>
            <person name="Choi T."/>
            <person name="Kim D."/>
            <person name="Ryu S."/>
            <person name="Kim W."/>
        </authorList>
    </citation>
    <scope>NUCLEOTIDE SEQUENCE [LARGE SCALE GENOMIC DNA]</scope>
    <source>
        <tissue evidence="1">Muscle</tissue>
    </source>
</reference>
<sequence length="71" mass="7959">MNGAAQAAFPPCVCHVIRDEGDLHTNDPRLCRMARCSPPLHEGAKKFVVLTAQKQNNAHMKQTNHLCGHWR</sequence>
<dbReference type="AlphaFoldDB" id="A0A5B7CMA5"/>
<accession>A0A5B7CMA5</accession>
<evidence type="ECO:0000313" key="2">
    <source>
        <dbReference type="Proteomes" id="UP000324222"/>
    </source>
</evidence>
<keyword evidence="2" id="KW-1185">Reference proteome</keyword>
<gene>
    <name evidence="1" type="ORF">E2C01_001327</name>
</gene>
<dbReference type="Proteomes" id="UP000324222">
    <property type="component" value="Unassembled WGS sequence"/>
</dbReference>
<name>A0A5B7CMA5_PORTR</name>
<proteinExistence type="predicted"/>